<dbReference type="InterPro" id="IPR011979">
    <property type="entry name" value="Antitox_Xre"/>
</dbReference>
<reference evidence="3" key="1">
    <citation type="submission" date="2022-09" db="EMBL/GenBank/DDBJ databases">
        <title>Rhodovastum sp. nov. RN2-1 isolated from soil in Seongnam, South Korea.</title>
        <authorList>
            <person name="Le N.T."/>
        </authorList>
    </citation>
    <scope>NUCLEOTIDE SEQUENCE</scope>
    <source>
        <strain evidence="3">RN2-1</strain>
    </source>
</reference>
<dbReference type="RefSeq" id="WP_264716592.1">
    <property type="nucleotide sequence ID" value="NZ_JAPDNT010000043.1"/>
</dbReference>
<dbReference type="InterPro" id="IPR046847">
    <property type="entry name" value="Xre-like_HTH"/>
</dbReference>
<evidence type="ECO:0000313" key="3">
    <source>
        <dbReference type="EMBL" id="MCW3477634.1"/>
    </source>
</evidence>
<dbReference type="Proteomes" id="UP001165679">
    <property type="component" value="Unassembled WGS sequence"/>
</dbReference>
<feature type="domain" description="Antitoxin Xre-like helix-turn-helix" evidence="2">
    <location>
        <begin position="26"/>
        <end position="91"/>
    </location>
</feature>
<dbReference type="NCBIfam" id="TIGR02293">
    <property type="entry name" value="TAS_TIGR02293"/>
    <property type="match status" value="1"/>
</dbReference>
<organism evidence="3 4">
    <name type="scientific">Limobrevibacterium gyesilva</name>
    <dbReference type="NCBI Taxonomy" id="2991712"/>
    <lineage>
        <taxon>Bacteria</taxon>
        <taxon>Pseudomonadati</taxon>
        <taxon>Pseudomonadota</taxon>
        <taxon>Alphaproteobacteria</taxon>
        <taxon>Acetobacterales</taxon>
        <taxon>Acetobacteraceae</taxon>
        <taxon>Limobrevibacterium</taxon>
    </lineage>
</organism>
<dbReference type="AlphaFoldDB" id="A0AA42CGE6"/>
<dbReference type="EMBL" id="JAPDNT010000043">
    <property type="protein sequence ID" value="MCW3477634.1"/>
    <property type="molecule type" value="Genomic_DNA"/>
</dbReference>
<evidence type="ECO:0000259" key="1">
    <source>
        <dbReference type="Pfam" id="PF09722"/>
    </source>
</evidence>
<dbReference type="InterPro" id="IPR024467">
    <property type="entry name" value="Xre/MbcA/ParS-like_toxin-bd"/>
</dbReference>
<name>A0AA42CGE6_9PROT</name>
<dbReference type="Pfam" id="PF09722">
    <property type="entry name" value="Xre_MbcA_ParS_C"/>
    <property type="match status" value="1"/>
</dbReference>
<feature type="domain" description="Antitoxin Xre/MbcA/ParS-like toxin-binding" evidence="1">
    <location>
        <begin position="97"/>
        <end position="147"/>
    </location>
</feature>
<evidence type="ECO:0000313" key="4">
    <source>
        <dbReference type="Proteomes" id="UP001165679"/>
    </source>
</evidence>
<protein>
    <submittedName>
        <fullName evidence="3">DUF2384 domain-containing protein</fullName>
    </submittedName>
</protein>
<dbReference type="GO" id="GO:0003677">
    <property type="term" value="F:DNA binding"/>
    <property type="evidence" value="ECO:0007669"/>
    <property type="project" value="InterPro"/>
</dbReference>
<gene>
    <name evidence="3" type="ORF">OL599_24035</name>
</gene>
<evidence type="ECO:0000259" key="2">
    <source>
        <dbReference type="Pfam" id="PF20432"/>
    </source>
</evidence>
<proteinExistence type="predicted"/>
<dbReference type="Pfam" id="PF20432">
    <property type="entry name" value="Xre-like-HTH"/>
    <property type="match status" value="1"/>
</dbReference>
<sequence>MASGAGVAEVLGIGPRNHEPMSLLTLVTEVDKGLPLSALDRVVRHFAPQDSAFIFRLIPRATLARRRKGAAGQAEPSRLSPDEGAKVARLAEVWALARDVWGTDEAARAFLFRPHPLLDGRCPVDVVLANEFGRPLVEGILGRLKYGSAA</sequence>
<comment type="caution">
    <text evidence="3">The sequence shown here is derived from an EMBL/GenBank/DDBJ whole genome shotgun (WGS) entry which is preliminary data.</text>
</comment>
<keyword evidence="4" id="KW-1185">Reference proteome</keyword>
<accession>A0AA42CGE6</accession>
<reference evidence="3" key="2">
    <citation type="submission" date="2022-10" db="EMBL/GenBank/DDBJ databases">
        <authorList>
            <person name="Trinh H.N."/>
        </authorList>
    </citation>
    <scope>NUCLEOTIDE SEQUENCE</scope>
    <source>
        <strain evidence="3">RN2-1</strain>
    </source>
</reference>